<keyword evidence="4" id="KW-0808">Transferase</keyword>
<evidence type="ECO:0000256" key="8">
    <source>
        <dbReference type="ARBA" id="ARBA00023012"/>
    </source>
</evidence>
<evidence type="ECO:0000259" key="10">
    <source>
        <dbReference type="Pfam" id="PF07730"/>
    </source>
</evidence>
<dbReference type="Pfam" id="PF13796">
    <property type="entry name" value="Sensor"/>
    <property type="match status" value="1"/>
</dbReference>
<keyword evidence="6" id="KW-0418">Kinase</keyword>
<dbReference type="PANTHER" id="PTHR24421:SF10">
    <property type="entry name" value="NITRATE_NITRITE SENSOR PROTEIN NARQ"/>
    <property type="match status" value="1"/>
</dbReference>
<dbReference type="GO" id="GO:0000155">
    <property type="term" value="F:phosphorelay sensor kinase activity"/>
    <property type="evidence" value="ECO:0007669"/>
    <property type="project" value="InterPro"/>
</dbReference>
<keyword evidence="13" id="KW-1185">Reference proteome</keyword>
<feature type="transmembrane region" description="Helical" evidence="9">
    <location>
        <begin position="119"/>
        <end position="146"/>
    </location>
</feature>
<name>A0AA46TMF5_9ACTN</name>
<evidence type="ECO:0000313" key="12">
    <source>
        <dbReference type="EMBL" id="UYM07622.1"/>
    </source>
</evidence>
<dbReference type="CDD" id="cd16917">
    <property type="entry name" value="HATPase_UhpB-NarQ-NarX-like"/>
    <property type="match status" value="1"/>
</dbReference>
<dbReference type="GO" id="GO:0046983">
    <property type="term" value="F:protein dimerization activity"/>
    <property type="evidence" value="ECO:0007669"/>
    <property type="project" value="InterPro"/>
</dbReference>
<evidence type="ECO:0000256" key="6">
    <source>
        <dbReference type="ARBA" id="ARBA00022777"/>
    </source>
</evidence>
<organism evidence="12 13">
    <name type="scientific">Solicola gregarius</name>
    <dbReference type="NCBI Taxonomy" id="2908642"/>
    <lineage>
        <taxon>Bacteria</taxon>
        <taxon>Bacillati</taxon>
        <taxon>Actinomycetota</taxon>
        <taxon>Actinomycetes</taxon>
        <taxon>Propionibacteriales</taxon>
        <taxon>Nocardioidaceae</taxon>
        <taxon>Solicola</taxon>
    </lineage>
</organism>
<evidence type="ECO:0000313" key="13">
    <source>
        <dbReference type="Proteomes" id="UP001164390"/>
    </source>
</evidence>
<comment type="catalytic activity">
    <reaction evidence="1">
        <text>ATP + protein L-histidine = ADP + protein N-phospho-L-histidine.</text>
        <dbReference type="EC" id="2.7.13.3"/>
    </reaction>
</comment>
<dbReference type="Gene3D" id="1.20.5.1930">
    <property type="match status" value="1"/>
</dbReference>
<keyword evidence="7" id="KW-0067">ATP-binding</keyword>
<keyword evidence="3" id="KW-0597">Phosphoprotein</keyword>
<keyword evidence="8" id="KW-0902">Two-component regulatory system</keyword>
<dbReference type="GO" id="GO:0016020">
    <property type="term" value="C:membrane"/>
    <property type="evidence" value="ECO:0007669"/>
    <property type="project" value="InterPro"/>
</dbReference>
<feature type="transmembrane region" description="Helical" evidence="9">
    <location>
        <begin position="26"/>
        <end position="48"/>
    </location>
</feature>
<keyword evidence="9" id="KW-0812">Transmembrane</keyword>
<evidence type="ECO:0000256" key="4">
    <source>
        <dbReference type="ARBA" id="ARBA00022679"/>
    </source>
</evidence>
<accession>A0AA46TMF5</accession>
<sequence>MTVTTARQAMLLSPWRFLLSAWPWRCLAYLLSGAILGALTAAAIIAMVVAGAVLAIALIGFAFFAACLLSGIVVARWERVRLRLVDERPTFDPHADPDQPGLRAWLLTRLRERSTWRELGYAVVSAAALCWIDLGVLAITVGLVGSVFVQSTIYYVTWYWYLFSCGVGVVLIPLALYVITGWATARAEITRAVVSPDDLALGRRLSEVTASRAALSDAFDVERRRIESDLHDGAQQRLVALNVALGMARLDVPEGSRTAEQLEQAQQQTRLALEDVRNLIRGIHPQVLTERGLREAVRDVAGRTAAPVTVDIDLSGRAAADVESAAYFCVAEALTNIDRHADASRASVTGRVRAGVLTLEIADDGRGGAVPRPQSGLAGLHARLAVVGGTLSVSSPTGGPTSVHVEVPWAFE</sequence>
<dbReference type="AlphaFoldDB" id="A0AA46TMF5"/>
<dbReference type="Pfam" id="PF07730">
    <property type="entry name" value="HisKA_3"/>
    <property type="match status" value="1"/>
</dbReference>
<dbReference type="InterPro" id="IPR011712">
    <property type="entry name" value="Sig_transdc_His_kin_sub3_dim/P"/>
</dbReference>
<dbReference type="InterPro" id="IPR036890">
    <property type="entry name" value="HATPase_C_sf"/>
</dbReference>
<dbReference type="PANTHER" id="PTHR24421">
    <property type="entry name" value="NITRATE/NITRITE SENSOR PROTEIN NARX-RELATED"/>
    <property type="match status" value="1"/>
</dbReference>
<dbReference type="InterPro" id="IPR050482">
    <property type="entry name" value="Sensor_HK_TwoCompSys"/>
</dbReference>
<reference evidence="12" key="1">
    <citation type="submission" date="2022-01" db="EMBL/GenBank/DDBJ databases">
        <title>Nocardioidaceae gen. sp. A5X3R13.</title>
        <authorList>
            <person name="Lopez Marin M.A."/>
            <person name="Uhlik O."/>
        </authorList>
    </citation>
    <scope>NUCLEOTIDE SEQUENCE</scope>
    <source>
        <strain evidence="12">A5X3R13</strain>
    </source>
</reference>
<feature type="domain" description="Putative sensor" evidence="11">
    <location>
        <begin position="29"/>
        <end position="192"/>
    </location>
</feature>
<dbReference type="KEGG" id="sgrg:L0C25_11285"/>
<dbReference type="GO" id="GO:0005524">
    <property type="term" value="F:ATP binding"/>
    <property type="evidence" value="ECO:0007669"/>
    <property type="project" value="UniProtKB-KW"/>
</dbReference>
<proteinExistence type="predicted"/>
<feature type="domain" description="Signal transduction histidine kinase subgroup 3 dimerisation and phosphoacceptor" evidence="10">
    <location>
        <begin position="222"/>
        <end position="288"/>
    </location>
</feature>
<dbReference type="RefSeq" id="WP_271636598.1">
    <property type="nucleotide sequence ID" value="NZ_CP094970.1"/>
</dbReference>
<evidence type="ECO:0000259" key="11">
    <source>
        <dbReference type="Pfam" id="PF13796"/>
    </source>
</evidence>
<evidence type="ECO:0000256" key="5">
    <source>
        <dbReference type="ARBA" id="ARBA00022741"/>
    </source>
</evidence>
<evidence type="ECO:0000256" key="9">
    <source>
        <dbReference type="SAM" id="Phobius"/>
    </source>
</evidence>
<evidence type="ECO:0000256" key="2">
    <source>
        <dbReference type="ARBA" id="ARBA00012438"/>
    </source>
</evidence>
<dbReference type="InterPro" id="IPR025828">
    <property type="entry name" value="Put_sensor_dom"/>
</dbReference>
<dbReference type="EC" id="2.7.13.3" evidence="2"/>
<gene>
    <name evidence="12" type="ORF">L0C25_11285</name>
</gene>
<dbReference type="SUPFAM" id="SSF55874">
    <property type="entry name" value="ATPase domain of HSP90 chaperone/DNA topoisomerase II/histidine kinase"/>
    <property type="match status" value="1"/>
</dbReference>
<feature type="transmembrane region" description="Helical" evidence="9">
    <location>
        <begin position="54"/>
        <end position="75"/>
    </location>
</feature>
<feature type="transmembrane region" description="Helical" evidence="9">
    <location>
        <begin position="158"/>
        <end position="179"/>
    </location>
</feature>
<keyword evidence="9" id="KW-0472">Membrane</keyword>
<dbReference type="Proteomes" id="UP001164390">
    <property type="component" value="Chromosome"/>
</dbReference>
<evidence type="ECO:0000256" key="1">
    <source>
        <dbReference type="ARBA" id="ARBA00000085"/>
    </source>
</evidence>
<evidence type="ECO:0000256" key="3">
    <source>
        <dbReference type="ARBA" id="ARBA00022553"/>
    </source>
</evidence>
<dbReference type="EMBL" id="CP094970">
    <property type="protein sequence ID" value="UYM07622.1"/>
    <property type="molecule type" value="Genomic_DNA"/>
</dbReference>
<dbReference type="Gene3D" id="3.30.565.10">
    <property type="entry name" value="Histidine kinase-like ATPase, C-terminal domain"/>
    <property type="match status" value="1"/>
</dbReference>
<keyword evidence="9" id="KW-1133">Transmembrane helix</keyword>
<evidence type="ECO:0000256" key="7">
    <source>
        <dbReference type="ARBA" id="ARBA00022840"/>
    </source>
</evidence>
<protein>
    <recommendedName>
        <fullName evidence="2">histidine kinase</fullName>
        <ecNumber evidence="2">2.7.13.3</ecNumber>
    </recommendedName>
</protein>
<keyword evidence="5" id="KW-0547">Nucleotide-binding</keyword>